<dbReference type="SUPFAM" id="SSF50249">
    <property type="entry name" value="Nucleic acid-binding proteins"/>
    <property type="match status" value="2"/>
</dbReference>
<dbReference type="InterPro" id="IPR020599">
    <property type="entry name" value="Transl_elong_fac_P/YeiP"/>
</dbReference>
<dbReference type="AlphaFoldDB" id="A0A7S4A9A7"/>
<dbReference type="InterPro" id="IPR013852">
    <property type="entry name" value="Transl_elong_P/YeiP_CS"/>
</dbReference>
<evidence type="ECO:0000259" key="12">
    <source>
        <dbReference type="SMART" id="SM01185"/>
    </source>
</evidence>
<evidence type="ECO:0000256" key="9">
    <source>
        <dbReference type="ARBA" id="ARBA00022917"/>
    </source>
</evidence>
<protein>
    <recommendedName>
        <fullName evidence="14">Elongation factor P</fullName>
    </recommendedName>
</protein>
<comment type="pathway">
    <text evidence="3">Protein biosynthesis; polypeptide chain elongation.</text>
</comment>
<proteinExistence type="inferred from homology"/>
<organism evidence="13">
    <name type="scientific">Pseudo-nitzschia australis</name>
    <dbReference type="NCBI Taxonomy" id="44445"/>
    <lineage>
        <taxon>Eukaryota</taxon>
        <taxon>Sar</taxon>
        <taxon>Stramenopiles</taxon>
        <taxon>Ochrophyta</taxon>
        <taxon>Bacillariophyta</taxon>
        <taxon>Bacillariophyceae</taxon>
        <taxon>Bacillariophycidae</taxon>
        <taxon>Bacillariales</taxon>
        <taxon>Bacillariaceae</taxon>
        <taxon>Pseudo-nitzschia</taxon>
    </lineage>
</organism>
<dbReference type="PROSITE" id="PS01275">
    <property type="entry name" value="EFP"/>
    <property type="match status" value="1"/>
</dbReference>
<dbReference type="Pfam" id="PF01132">
    <property type="entry name" value="EFP"/>
    <property type="match status" value="1"/>
</dbReference>
<dbReference type="NCBIfam" id="NF001810">
    <property type="entry name" value="PRK00529.1"/>
    <property type="match status" value="1"/>
</dbReference>
<dbReference type="PANTHER" id="PTHR30053">
    <property type="entry name" value="ELONGATION FACTOR P"/>
    <property type="match status" value="1"/>
</dbReference>
<keyword evidence="9" id="KW-0648">Protein biosynthesis</keyword>
<dbReference type="InterPro" id="IPR014722">
    <property type="entry name" value="Rib_uL2_dom2"/>
</dbReference>
<dbReference type="GO" id="GO:0005829">
    <property type="term" value="C:cytosol"/>
    <property type="evidence" value="ECO:0007669"/>
    <property type="project" value="UniProtKB-ARBA"/>
</dbReference>
<evidence type="ECO:0000256" key="7">
    <source>
        <dbReference type="ARBA" id="ARBA00022640"/>
    </source>
</evidence>
<dbReference type="InterPro" id="IPR011768">
    <property type="entry name" value="Transl_elongation_fac_P"/>
</dbReference>
<evidence type="ECO:0000256" key="3">
    <source>
        <dbReference type="ARBA" id="ARBA00004815"/>
    </source>
</evidence>
<comment type="similarity">
    <text evidence="4">Belongs to the elongation factor P family.</text>
</comment>
<evidence type="ECO:0000259" key="11">
    <source>
        <dbReference type="SMART" id="SM00841"/>
    </source>
</evidence>
<dbReference type="SUPFAM" id="SSF50104">
    <property type="entry name" value="Translation proteins SH3-like domain"/>
    <property type="match status" value="1"/>
</dbReference>
<sequence length="229" mass="25068">MARFSLFAVLALAMSAFANGFAPISSPSTALAGSRCSTQLAVAIDTSDIKNGMTIELDGEPWKVLSFSIMKQARGAAKTTIKFKNLMKGNTIENTYRSGEKFETALIEKDDHQYTYADGDIFFFMNSETFEEVPVSAKVVDDQKDWLEEGMQVALVFFKGNVIEVVVPTTGFYEIVETEPSLKGNTAQGYTKPAVLSCGATVTVPGYLESGEMIKVDTSKRTFLERANK</sequence>
<gene>
    <name evidence="13" type="ORF">PAUS00366_LOCUS678</name>
</gene>
<evidence type="ECO:0000256" key="5">
    <source>
        <dbReference type="ARBA" id="ARBA00022490"/>
    </source>
</evidence>
<feature type="domain" description="Translation elongation factor P/YeiP central" evidence="12">
    <location>
        <begin position="109"/>
        <end position="163"/>
    </location>
</feature>
<evidence type="ECO:0008006" key="14">
    <source>
        <dbReference type="Google" id="ProtNLM"/>
    </source>
</evidence>
<dbReference type="CDD" id="cd04470">
    <property type="entry name" value="S1_EF-P_repeat_1"/>
    <property type="match status" value="1"/>
</dbReference>
<evidence type="ECO:0000256" key="1">
    <source>
        <dbReference type="ARBA" id="ARBA00004229"/>
    </source>
</evidence>
<dbReference type="GO" id="GO:0003746">
    <property type="term" value="F:translation elongation factor activity"/>
    <property type="evidence" value="ECO:0007669"/>
    <property type="project" value="UniProtKB-KW"/>
</dbReference>
<feature type="chain" id="PRO_5031545291" description="Elongation factor P" evidence="10">
    <location>
        <begin position="21"/>
        <end position="229"/>
    </location>
</feature>
<dbReference type="FunFam" id="2.40.50.140:FF:000004">
    <property type="entry name" value="Elongation factor P"/>
    <property type="match status" value="1"/>
</dbReference>
<dbReference type="Pfam" id="PF09285">
    <property type="entry name" value="Elong-fact-P_C"/>
    <property type="match status" value="1"/>
</dbReference>
<evidence type="ECO:0000256" key="2">
    <source>
        <dbReference type="ARBA" id="ARBA00004496"/>
    </source>
</evidence>
<feature type="signal peptide" evidence="10">
    <location>
        <begin position="1"/>
        <end position="20"/>
    </location>
</feature>
<dbReference type="Gene3D" id="2.40.50.140">
    <property type="entry name" value="Nucleic acid-binding proteins"/>
    <property type="match status" value="2"/>
</dbReference>
<evidence type="ECO:0000256" key="4">
    <source>
        <dbReference type="ARBA" id="ARBA00009479"/>
    </source>
</evidence>
<dbReference type="GO" id="GO:0043043">
    <property type="term" value="P:peptide biosynthetic process"/>
    <property type="evidence" value="ECO:0007669"/>
    <property type="project" value="InterPro"/>
</dbReference>
<dbReference type="FunFam" id="2.30.30.30:FF:000003">
    <property type="entry name" value="Elongation factor P"/>
    <property type="match status" value="1"/>
</dbReference>
<dbReference type="InterPro" id="IPR015365">
    <property type="entry name" value="Elong-fact-P_C"/>
</dbReference>
<keyword evidence="10" id="KW-0732">Signal</keyword>
<dbReference type="InterPro" id="IPR012340">
    <property type="entry name" value="NA-bd_OB-fold"/>
</dbReference>
<dbReference type="PANTHER" id="PTHR30053:SF14">
    <property type="entry name" value="TRANSLATION ELONGATION FACTOR KOW-LIKE DOMAIN-CONTAINING PROTEIN"/>
    <property type="match status" value="1"/>
</dbReference>
<reference evidence="13" key="1">
    <citation type="submission" date="2021-01" db="EMBL/GenBank/DDBJ databases">
        <authorList>
            <person name="Corre E."/>
            <person name="Pelletier E."/>
            <person name="Niang G."/>
            <person name="Scheremetjew M."/>
            <person name="Finn R."/>
            <person name="Kale V."/>
            <person name="Holt S."/>
            <person name="Cochrane G."/>
            <person name="Meng A."/>
            <person name="Brown T."/>
            <person name="Cohen L."/>
        </authorList>
    </citation>
    <scope>NUCLEOTIDE SEQUENCE</scope>
    <source>
        <strain evidence="13">10249 10 AB</strain>
    </source>
</reference>
<dbReference type="FunFam" id="2.40.50.140:FF:000009">
    <property type="entry name" value="Elongation factor P"/>
    <property type="match status" value="1"/>
</dbReference>
<dbReference type="GO" id="GO:0009507">
    <property type="term" value="C:chloroplast"/>
    <property type="evidence" value="ECO:0007669"/>
    <property type="project" value="UniProtKB-SubCell"/>
</dbReference>
<keyword evidence="5" id="KW-0963">Cytoplasm</keyword>
<dbReference type="NCBIfam" id="TIGR00038">
    <property type="entry name" value="efp"/>
    <property type="match status" value="1"/>
</dbReference>
<dbReference type="HAMAP" id="MF_00141">
    <property type="entry name" value="EF_P"/>
    <property type="match status" value="1"/>
</dbReference>
<comment type="subcellular location">
    <subcellularLocation>
        <location evidence="2">Cytoplasm</location>
    </subcellularLocation>
    <subcellularLocation>
        <location evidence="1">Plastid</location>
        <location evidence="1">Chloroplast</location>
    </subcellularLocation>
</comment>
<feature type="domain" description="Elongation factor P C-terminal" evidence="11">
    <location>
        <begin position="173"/>
        <end position="226"/>
    </location>
</feature>
<keyword evidence="6" id="KW-0150">Chloroplast</keyword>
<dbReference type="InterPro" id="IPR008991">
    <property type="entry name" value="Translation_prot_SH3-like_sf"/>
</dbReference>
<evidence type="ECO:0000256" key="6">
    <source>
        <dbReference type="ARBA" id="ARBA00022528"/>
    </source>
</evidence>
<dbReference type="Pfam" id="PF08207">
    <property type="entry name" value="EFP_N"/>
    <property type="match status" value="1"/>
</dbReference>
<dbReference type="SMART" id="SM00841">
    <property type="entry name" value="Elong-fact-P_C"/>
    <property type="match status" value="1"/>
</dbReference>
<dbReference type="CDD" id="cd05794">
    <property type="entry name" value="S1_EF-P_repeat_2"/>
    <property type="match status" value="1"/>
</dbReference>
<evidence type="ECO:0000256" key="8">
    <source>
        <dbReference type="ARBA" id="ARBA00022768"/>
    </source>
</evidence>
<dbReference type="InterPro" id="IPR013185">
    <property type="entry name" value="Transl_elong_KOW-like"/>
</dbReference>
<name>A0A7S4A9A7_9STRA</name>
<dbReference type="EMBL" id="HBIX01000890">
    <property type="protein sequence ID" value="CAE0707958.1"/>
    <property type="molecule type" value="Transcribed_RNA"/>
</dbReference>
<evidence type="ECO:0000313" key="13">
    <source>
        <dbReference type="EMBL" id="CAE0707958.1"/>
    </source>
</evidence>
<dbReference type="SMART" id="SM01185">
    <property type="entry name" value="EFP"/>
    <property type="match status" value="1"/>
</dbReference>
<evidence type="ECO:0000256" key="10">
    <source>
        <dbReference type="SAM" id="SignalP"/>
    </source>
</evidence>
<dbReference type="InterPro" id="IPR001059">
    <property type="entry name" value="Transl_elong_P/YeiP_cen"/>
</dbReference>
<keyword evidence="8" id="KW-0251">Elongation factor</keyword>
<accession>A0A7S4A9A7</accession>
<keyword evidence="7" id="KW-0934">Plastid</keyword>
<dbReference type="UniPathway" id="UPA00345"/>
<dbReference type="PIRSF" id="PIRSF005901">
    <property type="entry name" value="EF-P"/>
    <property type="match status" value="1"/>
</dbReference>
<dbReference type="Gene3D" id="2.30.30.30">
    <property type="match status" value="1"/>
</dbReference>